<organism evidence="1 2">
    <name type="scientific">Bacillus phage vB_BanS-Tsamsa</name>
    <dbReference type="NCBI Taxonomy" id="1308863"/>
    <lineage>
        <taxon>Viruses</taxon>
        <taxon>Duplodnaviria</taxon>
        <taxon>Heunggongvirae</taxon>
        <taxon>Uroviricota</taxon>
        <taxon>Caudoviricetes</taxon>
        <taxon>Joanripponvirinae</taxon>
        <taxon>Tsamsavirus</taxon>
        <taxon>Tsamsavirus tsamsa</taxon>
    </lineage>
</organism>
<dbReference type="OrthoDB" id="39887at10239"/>
<proteinExistence type="predicted"/>
<dbReference type="RefSeq" id="YP_008873275.1">
    <property type="nucleotide sequence ID" value="NC_023007.1"/>
</dbReference>
<dbReference type="EMBL" id="KC481682">
    <property type="protein sequence ID" value="AGI11915.1"/>
    <property type="molecule type" value="Genomic_DNA"/>
</dbReference>
<reference evidence="1 2" key="1">
    <citation type="journal article" date="2014" name="PLoS ONE">
        <title>Novel Giant Siphovirus from Bacillus anthracis Features Unusual Genome Characteristics.</title>
        <authorList>
            <person name="Ganz H.H."/>
            <person name="Law C."/>
            <person name="Schmuki M."/>
            <person name="Eichenseher F."/>
            <person name="Calendar R."/>
            <person name="Loessner M.J."/>
            <person name="Getz W.M."/>
            <person name="Korlach J."/>
            <person name="Beyer W."/>
            <person name="Klumpp J."/>
        </authorList>
    </citation>
    <scope>NUCLEOTIDE SEQUENCE [LARGE SCALE GENOMIC DNA]</scope>
</reference>
<evidence type="ECO:0000313" key="1">
    <source>
        <dbReference type="EMBL" id="AGI11915.1"/>
    </source>
</evidence>
<keyword evidence="2" id="KW-1185">Reference proteome</keyword>
<protein>
    <submittedName>
        <fullName evidence="1">Uncharacterized protein</fullName>
    </submittedName>
</protein>
<dbReference type="GeneID" id="17825163"/>
<dbReference type="KEGG" id="vg:17825163"/>
<evidence type="ECO:0000313" key="2">
    <source>
        <dbReference type="Proteomes" id="UP000017661"/>
    </source>
</evidence>
<sequence length="76" mass="8916">MKRINKTEKNLRTVWNQLDNASGELYNAIHNLSQMTDITGQMQRQMDMIDVSRIDMLKQELEAIMEAKGVKIYEQD</sequence>
<dbReference type="Proteomes" id="UP000017661">
    <property type="component" value="Segment"/>
</dbReference>
<accession>U5J9Z5</accession>
<name>U5J9Z5_9CAUD</name>